<sequence length="309" mass="35112">MAASVLFICGLTDKVLPKFVHISEEANMDGSFLFSCLLRDRLRITNTGTVLVCLQQNFQHYFNAGMRLGYNAKIFLDRILNVVDPLTDMAQKGMKSKWLRDERLITTYILNDICEYISETADQRVSTTIMIDNLAVLLNLGATKEEILQLCYQLVDLPKQYDNLSVITKISNCDLNEAIDNNLAKLSNAHIRVAPFKTPVSRVADGKLLIQREALYQKARQEDEQGRVQEIDDREKRIVCAEVMYKAHSRCVKIMFPCELEDHSDKNKCYVPPIFLVVCKPVYLSVGFPSNKSAVNPTFLPGVLYFSVI</sequence>
<reference evidence="4" key="1">
    <citation type="submission" date="2020-11" db="EMBL/GenBank/DDBJ databases">
        <authorList>
            <person name="Whitehead M."/>
        </authorList>
    </citation>
    <scope>NUCLEOTIDE SEQUENCE</scope>
    <source>
        <strain evidence="4">EGII</strain>
    </source>
</reference>
<dbReference type="AlphaFoldDB" id="A0A811U5U0"/>
<comment type="similarity">
    <text evidence="2">Belongs to the ELP6 family.</text>
</comment>
<dbReference type="Pfam" id="PF09807">
    <property type="entry name" value="ELP6"/>
    <property type="match status" value="1"/>
</dbReference>
<protein>
    <recommendedName>
        <fullName evidence="3">Elongator complex protein 6</fullName>
    </recommendedName>
</protein>
<dbReference type="PANTHER" id="PTHR16184">
    <property type="entry name" value="ELONGATOR COMPLEX PROTEIN 6"/>
    <property type="match status" value="1"/>
</dbReference>
<comment type="caution">
    <text evidence="4">The sequence shown here is derived from an EMBL/GenBank/DDBJ whole genome shotgun (WGS) entry which is preliminary data.</text>
</comment>
<dbReference type="GO" id="GO:0033588">
    <property type="term" value="C:elongator holoenzyme complex"/>
    <property type="evidence" value="ECO:0007669"/>
    <property type="project" value="InterPro"/>
</dbReference>
<name>A0A811U5U0_CERCA</name>
<dbReference type="PANTHER" id="PTHR16184:SF6">
    <property type="entry name" value="ELONGATOR COMPLEX PROTEIN 6"/>
    <property type="match status" value="1"/>
</dbReference>
<organism evidence="4 5">
    <name type="scientific">Ceratitis capitata</name>
    <name type="common">Mediterranean fruit fly</name>
    <name type="synonym">Tephritis capitata</name>
    <dbReference type="NCBI Taxonomy" id="7213"/>
    <lineage>
        <taxon>Eukaryota</taxon>
        <taxon>Metazoa</taxon>
        <taxon>Ecdysozoa</taxon>
        <taxon>Arthropoda</taxon>
        <taxon>Hexapoda</taxon>
        <taxon>Insecta</taxon>
        <taxon>Pterygota</taxon>
        <taxon>Neoptera</taxon>
        <taxon>Endopterygota</taxon>
        <taxon>Diptera</taxon>
        <taxon>Brachycera</taxon>
        <taxon>Muscomorpha</taxon>
        <taxon>Tephritoidea</taxon>
        <taxon>Tephritidae</taxon>
        <taxon>Ceratitis</taxon>
        <taxon>Ceratitis</taxon>
    </lineage>
</organism>
<gene>
    <name evidence="4" type="ORF">CCAP1982_LOCUS2369</name>
</gene>
<dbReference type="InterPro" id="IPR018627">
    <property type="entry name" value="ELP6"/>
</dbReference>
<keyword evidence="5" id="KW-1185">Reference proteome</keyword>
<dbReference type="InterPro" id="IPR027417">
    <property type="entry name" value="P-loop_NTPase"/>
</dbReference>
<proteinExistence type="inferred from homology"/>
<evidence type="ECO:0000256" key="3">
    <source>
        <dbReference type="ARBA" id="ARBA00020263"/>
    </source>
</evidence>
<evidence type="ECO:0000256" key="1">
    <source>
        <dbReference type="ARBA" id="ARBA00005043"/>
    </source>
</evidence>
<comment type="pathway">
    <text evidence="1">tRNA modification; 5-methoxycarbonylmethyl-2-thiouridine-tRNA biosynthesis.</text>
</comment>
<dbReference type="EMBL" id="CAJHJT010000001">
    <property type="protein sequence ID" value="CAD6993556.1"/>
    <property type="molecule type" value="Genomic_DNA"/>
</dbReference>
<evidence type="ECO:0000313" key="4">
    <source>
        <dbReference type="EMBL" id="CAD6993556.1"/>
    </source>
</evidence>
<accession>A0A811U5U0</accession>
<dbReference type="Gene3D" id="3.40.50.300">
    <property type="entry name" value="P-loop containing nucleotide triphosphate hydrolases"/>
    <property type="match status" value="1"/>
</dbReference>
<evidence type="ECO:0000313" key="5">
    <source>
        <dbReference type="Proteomes" id="UP000606786"/>
    </source>
</evidence>
<dbReference type="GO" id="GO:0002098">
    <property type="term" value="P:tRNA wobble uridine modification"/>
    <property type="evidence" value="ECO:0007669"/>
    <property type="project" value="InterPro"/>
</dbReference>
<dbReference type="OrthoDB" id="9995306at2759"/>
<evidence type="ECO:0000256" key="2">
    <source>
        <dbReference type="ARBA" id="ARBA00008837"/>
    </source>
</evidence>
<dbReference type="Proteomes" id="UP000606786">
    <property type="component" value="Unassembled WGS sequence"/>
</dbReference>
<dbReference type="UniPathway" id="UPA00988"/>